<dbReference type="AlphaFoldDB" id="S7W892"/>
<protein>
    <submittedName>
        <fullName evidence="1">Uncharacterized protein</fullName>
    </submittedName>
</protein>
<dbReference type="EMBL" id="ATCN01000419">
    <property type="protein sequence ID" value="EPR79061.1"/>
    <property type="molecule type" value="Genomic_DNA"/>
</dbReference>
<keyword evidence="2" id="KW-1185">Reference proteome</keyword>
<sequence>MLFVWLFYIELTRDSCYNSVSLLRDVTKRLRGSIIEENKKCVSIYLPNKYIYITKNYIRQIEKRKEDKNLNILNIKSMKKHKTKNIRLKICFYKEQKYQRYIMLLNHIHTCIQNIQFVLHRYFSISQLNFYYYFSKHFLHHLSRALLCMLRKCDKVNEEMYTNIKSYFIKKLVAFTKYCNIDILGGKYGEMMRLTAYGNDEFNSKKLNDFLARC</sequence>
<reference evidence="2" key="1">
    <citation type="journal article" date="2013" name="PLoS Genet.">
        <title>The genome of Spraguea lophii and the basis of host-microsporidian interactions.</title>
        <authorList>
            <person name="Campbell S.E."/>
            <person name="Williams T.A."/>
            <person name="Yousuf A."/>
            <person name="Soanes D.M."/>
            <person name="Paszkiewicz K.H."/>
            <person name="Williams B.A.P."/>
        </authorList>
    </citation>
    <scope>NUCLEOTIDE SEQUENCE [LARGE SCALE GENOMIC DNA]</scope>
    <source>
        <strain evidence="2">42_110</strain>
    </source>
</reference>
<organism evidence="1 2">
    <name type="scientific">Spraguea lophii (strain 42_110)</name>
    <name type="common">Microsporidian parasite</name>
    <dbReference type="NCBI Taxonomy" id="1358809"/>
    <lineage>
        <taxon>Eukaryota</taxon>
        <taxon>Fungi</taxon>
        <taxon>Fungi incertae sedis</taxon>
        <taxon>Microsporidia</taxon>
        <taxon>Spragueidae</taxon>
        <taxon>Spraguea</taxon>
    </lineage>
</organism>
<evidence type="ECO:0000313" key="2">
    <source>
        <dbReference type="Proteomes" id="UP000014978"/>
    </source>
</evidence>
<dbReference type="InParanoid" id="S7W892"/>
<comment type="caution">
    <text evidence="1">The sequence shown here is derived from an EMBL/GenBank/DDBJ whole genome shotgun (WGS) entry which is preliminary data.</text>
</comment>
<dbReference type="VEuPathDB" id="MicrosporidiaDB:SLOPH_903"/>
<accession>S7W892</accession>
<name>S7W892_SPRLO</name>
<evidence type="ECO:0000313" key="1">
    <source>
        <dbReference type="EMBL" id="EPR79061.1"/>
    </source>
</evidence>
<proteinExistence type="predicted"/>
<gene>
    <name evidence="1" type="ORF">SLOPH_903</name>
</gene>
<dbReference type="HOGENOM" id="CLU_1289687_0_0_1"/>
<dbReference type="Proteomes" id="UP000014978">
    <property type="component" value="Unassembled WGS sequence"/>
</dbReference>